<dbReference type="EMBL" id="CM055105">
    <property type="protein sequence ID" value="KAJ7531657.1"/>
    <property type="molecule type" value="Genomic_DNA"/>
</dbReference>
<sequence length="630" mass="70681">MEIIDSARHLKPLQFKPHAWEDDKKWGIQYQDEYKTHRVGSDRLKKRRLNDSIHCDSPFPAPCGDEAYANYLSDVCPTNANFSEYNFGAEDMKVFVSSDRNQSCELKDTEEDIFNLMNHLLHLEPEDLQAMEAKALPGKASAVSPPLACSASSSEAPMHELSAAEMDIGRGQAYSQDSDQWSELSEFERDDDGESIPQKEAMNLRNYPSSMTGKVVVNSAPKIKQEEIQLSADADTPPSSYTSEESSFPMFYGLQNEEDYNGVRLVHLLVACAEAVSIGSKDLAAVILSRLHQLTSFTGTAMQRVASYFGESLQAHLDGEQDPEKVLVRCESMTGAFQILHEICPFIKFAHYTANQAILEAFQEEDRLHIVDFDIMEGLQWPPLMEALASRSDDAPALQITAVRMAHPDNALYSSTQQTGRRLSEFAESLGLPFTFHEMVIEEDEACDVEKTGLNVMDGEAIAINCMVDLPHMPTRSMQTASSFLSAVAKLRPKVITITEDTLLRSTAPDFSERFLDILHHYCAIFDSLESTLSLHNLARTMVETLFLAPRIAAVVTHSVCEYGEKRRQWRALAEEAGFQQTDITEFNHSQAKLLLSMFKQGFRVDKDQKQLSLDWGERSLLTVSAWELS</sequence>
<comment type="caution">
    <text evidence="1">The sequence shown here is derived from an EMBL/GenBank/DDBJ whole genome shotgun (WGS) entry which is preliminary data.</text>
</comment>
<gene>
    <name evidence="1" type="ORF">O6H91_14G052700</name>
</gene>
<reference evidence="2" key="1">
    <citation type="journal article" date="2024" name="Proc. Natl. Acad. Sci. U.S.A.">
        <title>Extraordinary preservation of gene collinearity over three hundred million years revealed in homosporous lycophytes.</title>
        <authorList>
            <person name="Li C."/>
            <person name="Wickell D."/>
            <person name="Kuo L.Y."/>
            <person name="Chen X."/>
            <person name="Nie B."/>
            <person name="Liao X."/>
            <person name="Peng D."/>
            <person name="Ji J."/>
            <person name="Jenkins J."/>
            <person name="Williams M."/>
            <person name="Shu S."/>
            <person name="Plott C."/>
            <person name="Barry K."/>
            <person name="Rajasekar S."/>
            <person name="Grimwood J."/>
            <person name="Han X."/>
            <person name="Sun S."/>
            <person name="Hou Z."/>
            <person name="He W."/>
            <person name="Dai G."/>
            <person name="Sun C."/>
            <person name="Schmutz J."/>
            <person name="Leebens-Mack J.H."/>
            <person name="Li F.W."/>
            <person name="Wang L."/>
        </authorList>
    </citation>
    <scope>NUCLEOTIDE SEQUENCE [LARGE SCALE GENOMIC DNA]</scope>
    <source>
        <strain evidence="2">cv. PW_Plant_1</strain>
    </source>
</reference>
<proteinExistence type="predicted"/>
<evidence type="ECO:0000313" key="1">
    <source>
        <dbReference type="EMBL" id="KAJ7531657.1"/>
    </source>
</evidence>
<organism evidence="1 2">
    <name type="scientific">Diphasiastrum complanatum</name>
    <name type="common">Issler's clubmoss</name>
    <name type="synonym">Lycopodium complanatum</name>
    <dbReference type="NCBI Taxonomy" id="34168"/>
    <lineage>
        <taxon>Eukaryota</taxon>
        <taxon>Viridiplantae</taxon>
        <taxon>Streptophyta</taxon>
        <taxon>Embryophyta</taxon>
        <taxon>Tracheophyta</taxon>
        <taxon>Lycopodiopsida</taxon>
        <taxon>Lycopodiales</taxon>
        <taxon>Lycopodiaceae</taxon>
        <taxon>Lycopodioideae</taxon>
        <taxon>Diphasiastrum</taxon>
    </lineage>
</organism>
<dbReference type="Proteomes" id="UP001162992">
    <property type="component" value="Chromosome 14"/>
</dbReference>
<name>A0ACC2BPD6_DIPCM</name>
<evidence type="ECO:0000313" key="2">
    <source>
        <dbReference type="Proteomes" id="UP001162992"/>
    </source>
</evidence>
<protein>
    <submittedName>
        <fullName evidence="1">Uncharacterized protein</fullName>
    </submittedName>
</protein>
<keyword evidence="2" id="KW-1185">Reference proteome</keyword>
<accession>A0ACC2BPD6</accession>